<accession>A0A1I5XMB3</accession>
<keyword evidence="3" id="KW-0133">Cell shape</keyword>
<dbReference type="InterPro" id="IPR055342">
    <property type="entry name" value="MreC_beta-barrel_core"/>
</dbReference>
<evidence type="ECO:0000259" key="5">
    <source>
        <dbReference type="Pfam" id="PF04085"/>
    </source>
</evidence>
<evidence type="ECO:0000256" key="1">
    <source>
        <dbReference type="ARBA" id="ARBA00009369"/>
    </source>
</evidence>
<dbReference type="EMBL" id="FOXQ01000009">
    <property type="protein sequence ID" value="SFQ33078.1"/>
    <property type="molecule type" value="Genomic_DNA"/>
</dbReference>
<evidence type="ECO:0000256" key="3">
    <source>
        <dbReference type="ARBA" id="ARBA00022960"/>
    </source>
</evidence>
<dbReference type="STRING" id="1465490.SAMN05444277_10943"/>
<comment type="similarity">
    <text evidence="1">Belongs to the MreC family.</text>
</comment>
<dbReference type="InterPro" id="IPR042175">
    <property type="entry name" value="Cell/Rod_MreC_2"/>
</dbReference>
<dbReference type="Proteomes" id="UP000199031">
    <property type="component" value="Unassembled WGS sequence"/>
</dbReference>
<gene>
    <name evidence="6" type="ORF">SAMN05444277_10943</name>
</gene>
<evidence type="ECO:0000256" key="4">
    <source>
        <dbReference type="ARBA" id="ARBA00032089"/>
    </source>
</evidence>
<dbReference type="Gene3D" id="2.40.10.340">
    <property type="entry name" value="Rod shape-determining protein MreC, domain 1"/>
    <property type="match status" value="1"/>
</dbReference>
<evidence type="ECO:0000256" key="2">
    <source>
        <dbReference type="ARBA" id="ARBA00013855"/>
    </source>
</evidence>
<dbReference type="PANTHER" id="PTHR34138">
    <property type="entry name" value="CELL SHAPE-DETERMINING PROTEIN MREC"/>
    <property type="match status" value="1"/>
</dbReference>
<dbReference type="NCBIfam" id="NF010532">
    <property type="entry name" value="PRK13922.9-3"/>
    <property type="match status" value="1"/>
</dbReference>
<organism evidence="6 7">
    <name type="scientific">Parafilimonas terrae</name>
    <dbReference type="NCBI Taxonomy" id="1465490"/>
    <lineage>
        <taxon>Bacteria</taxon>
        <taxon>Pseudomonadati</taxon>
        <taxon>Bacteroidota</taxon>
        <taxon>Chitinophagia</taxon>
        <taxon>Chitinophagales</taxon>
        <taxon>Chitinophagaceae</taxon>
        <taxon>Parafilimonas</taxon>
    </lineage>
</organism>
<dbReference type="GO" id="GO:0005886">
    <property type="term" value="C:plasma membrane"/>
    <property type="evidence" value="ECO:0007669"/>
    <property type="project" value="TreeGrafter"/>
</dbReference>
<reference evidence="6 7" key="1">
    <citation type="submission" date="2016-10" db="EMBL/GenBank/DDBJ databases">
        <authorList>
            <person name="de Groot N.N."/>
        </authorList>
    </citation>
    <scope>NUCLEOTIDE SEQUENCE [LARGE SCALE GENOMIC DNA]</scope>
    <source>
        <strain evidence="6 7">DSM 28286</strain>
    </source>
</reference>
<dbReference type="InterPro" id="IPR042177">
    <property type="entry name" value="Cell/Rod_1"/>
</dbReference>
<dbReference type="InterPro" id="IPR007221">
    <property type="entry name" value="MreC"/>
</dbReference>
<dbReference type="AlphaFoldDB" id="A0A1I5XMB3"/>
<name>A0A1I5XMB3_9BACT</name>
<dbReference type="Pfam" id="PF04085">
    <property type="entry name" value="MreC"/>
    <property type="match status" value="1"/>
</dbReference>
<keyword evidence="7" id="KW-1185">Reference proteome</keyword>
<evidence type="ECO:0000313" key="7">
    <source>
        <dbReference type="Proteomes" id="UP000199031"/>
    </source>
</evidence>
<dbReference type="PANTHER" id="PTHR34138:SF1">
    <property type="entry name" value="CELL SHAPE-DETERMINING PROTEIN MREC"/>
    <property type="match status" value="1"/>
</dbReference>
<evidence type="ECO:0000313" key="6">
    <source>
        <dbReference type="EMBL" id="SFQ33078.1"/>
    </source>
</evidence>
<protein>
    <recommendedName>
        <fullName evidence="2">Cell shape-determining protein MreC</fullName>
    </recommendedName>
    <alternativeName>
        <fullName evidence="4">Cell shape protein MreC</fullName>
    </alternativeName>
</protein>
<dbReference type="Gene3D" id="2.40.10.350">
    <property type="entry name" value="Rod shape-determining protein MreC, domain 2"/>
    <property type="match status" value="1"/>
</dbReference>
<dbReference type="GO" id="GO:0008360">
    <property type="term" value="P:regulation of cell shape"/>
    <property type="evidence" value="ECO:0007669"/>
    <property type="project" value="UniProtKB-KW"/>
</dbReference>
<proteinExistence type="inferred from homology"/>
<sequence>MGISLAALINYNQTYQVAFSNIANETTGKVGAQYNAIEYYFRLKKTNEALAAENAELRGMLQSSFEAPDTSKVFQIDSLLKDTLGRIRKFEFLPAKIVNNDISEQNNYITLYRGAKQGAQVDMGVTGPRGIVGKVIMVSDNYCRVMSLLNRNAKVSAMTKKDFYTGLVDWDGEDPRYVTMHNVPKSAKVKVGDSIITSNLSGSYPPGIMIGTVAALQGDSGSGFYELKVKTSTDFYNIQYAYLVNNMIWAEQKQLEAKTPKDK</sequence>
<feature type="domain" description="Rod shape-determining protein MreC beta-barrel core" evidence="5">
    <location>
        <begin position="97"/>
        <end position="244"/>
    </location>
</feature>